<reference evidence="11" key="2">
    <citation type="submission" date="2022-10" db="EMBL/GenBank/DDBJ databases">
        <authorList>
            <consortium name="ENA_rothamsted_submissions"/>
            <consortium name="culmorum"/>
            <person name="King R."/>
        </authorList>
    </citation>
    <scope>NUCLEOTIDE SEQUENCE</scope>
</reference>
<evidence type="ECO:0000256" key="9">
    <source>
        <dbReference type="ARBA" id="ARBA00055847"/>
    </source>
</evidence>
<comment type="function">
    <text evidence="9">May be involved in vascular wall and kidney homeostasis.</text>
</comment>
<evidence type="ECO:0000256" key="1">
    <source>
        <dbReference type="ARBA" id="ARBA00004613"/>
    </source>
</evidence>
<dbReference type="AlphaFoldDB" id="A0A9P0DKR8"/>
<accession>A0A9P0DKR8</accession>
<dbReference type="GO" id="GO:0004185">
    <property type="term" value="F:serine-type carboxypeptidase activity"/>
    <property type="evidence" value="ECO:0007669"/>
    <property type="project" value="UniProtKB-UniRule"/>
</dbReference>
<dbReference type="EMBL" id="OU896709">
    <property type="protein sequence ID" value="CAH1160065.1"/>
    <property type="molecule type" value="Genomic_DNA"/>
</dbReference>
<feature type="chain" id="PRO_5040538962" description="Carboxypeptidase" evidence="10">
    <location>
        <begin position="18"/>
        <end position="431"/>
    </location>
</feature>
<dbReference type="PANTHER" id="PTHR11802:SF3">
    <property type="entry name" value="RETINOID-INDUCIBLE SERINE CARBOXYPEPTIDASE"/>
    <property type="match status" value="1"/>
</dbReference>
<evidence type="ECO:0000256" key="4">
    <source>
        <dbReference type="ARBA" id="ARBA00022645"/>
    </source>
</evidence>
<keyword evidence="5 10" id="KW-0645">Protease</keyword>
<keyword evidence="3" id="KW-0964">Secreted</keyword>
<keyword evidence="8" id="KW-0325">Glycoprotein</keyword>
<dbReference type="PANTHER" id="PTHR11802">
    <property type="entry name" value="SERINE PROTEASE FAMILY S10 SERINE CARBOXYPEPTIDASE"/>
    <property type="match status" value="1"/>
</dbReference>
<dbReference type="Pfam" id="PF00450">
    <property type="entry name" value="Peptidase_S10"/>
    <property type="match status" value="1"/>
</dbReference>
<organism evidence="11 12">
    <name type="scientific">Phaedon cochleariae</name>
    <name type="common">Mustard beetle</name>
    <dbReference type="NCBI Taxonomy" id="80249"/>
    <lineage>
        <taxon>Eukaryota</taxon>
        <taxon>Metazoa</taxon>
        <taxon>Ecdysozoa</taxon>
        <taxon>Arthropoda</taxon>
        <taxon>Hexapoda</taxon>
        <taxon>Insecta</taxon>
        <taxon>Pterygota</taxon>
        <taxon>Neoptera</taxon>
        <taxon>Endopterygota</taxon>
        <taxon>Coleoptera</taxon>
        <taxon>Polyphaga</taxon>
        <taxon>Cucujiformia</taxon>
        <taxon>Chrysomeloidea</taxon>
        <taxon>Chrysomelidae</taxon>
        <taxon>Chrysomelinae</taxon>
        <taxon>Chrysomelini</taxon>
        <taxon>Phaedon</taxon>
    </lineage>
</organism>
<feature type="signal peptide" evidence="10">
    <location>
        <begin position="1"/>
        <end position="17"/>
    </location>
</feature>
<evidence type="ECO:0000256" key="6">
    <source>
        <dbReference type="ARBA" id="ARBA00022729"/>
    </source>
</evidence>
<keyword evidence="7 10" id="KW-0378">Hydrolase</keyword>
<dbReference type="InterPro" id="IPR029058">
    <property type="entry name" value="AB_hydrolase_fold"/>
</dbReference>
<dbReference type="Gene3D" id="3.40.50.1820">
    <property type="entry name" value="alpha/beta hydrolase"/>
    <property type="match status" value="1"/>
</dbReference>
<evidence type="ECO:0000256" key="5">
    <source>
        <dbReference type="ARBA" id="ARBA00022670"/>
    </source>
</evidence>
<dbReference type="Proteomes" id="UP001153737">
    <property type="component" value="Chromosome 3"/>
</dbReference>
<evidence type="ECO:0000256" key="10">
    <source>
        <dbReference type="RuleBase" id="RU361156"/>
    </source>
</evidence>
<dbReference type="GO" id="GO:0006508">
    <property type="term" value="P:proteolysis"/>
    <property type="evidence" value="ECO:0007669"/>
    <property type="project" value="UniProtKB-KW"/>
</dbReference>
<evidence type="ECO:0000313" key="11">
    <source>
        <dbReference type="EMBL" id="CAH1160065.1"/>
    </source>
</evidence>
<protein>
    <recommendedName>
        <fullName evidence="10">Carboxypeptidase</fullName>
        <ecNumber evidence="10">3.4.16.-</ecNumber>
    </recommendedName>
</protein>
<evidence type="ECO:0000256" key="8">
    <source>
        <dbReference type="ARBA" id="ARBA00023180"/>
    </source>
</evidence>
<comment type="similarity">
    <text evidence="2 10">Belongs to the peptidase S10 family.</text>
</comment>
<evidence type="ECO:0000256" key="7">
    <source>
        <dbReference type="ARBA" id="ARBA00022801"/>
    </source>
</evidence>
<keyword evidence="12" id="KW-1185">Reference proteome</keyword>
<sequence>MRALIFLGCLSIVTVSGRRGFGETTDQEWGFVNVRPNANIFWWLHYTSAKVNNVTDKPLILWLQGGPGSSSTGYGSFVELGPLDTNLQPRNSSWDKYANLLLVDSPVGTGFSYVDDESAYTTNNTQIARDFLVFLKAFFDENAIFQKVPFYIFTESYGGKMVAEIVSLLVKEGPSMNIRCNLTGIALGDSWISPVDSVLQYAPYLLGLGIVDKRGYDKMNKVAQELKIAVDNERFDEAFGLWRGVEYEIKTATYGVDMYNVLNKKQGVGSSSDGADYSVDYPGQTGVDPEADAIVSKIMNGPVRDALNISQFFGTQSDDVFNVLKGDFMSPVVNIVEELLNTTSIYIAVYTGQLDLIVPTPGTLNWVNNMNWKNKEQWQAAERMLYKNEGFVKRSTNFGVYWVERSGHMVPADNPNAMDYILRDVTNNFQV</sequence>
<proteinExistence type="inferred from homology"/>
<dbReference type="FunFam" id="3.40.50.1820:FF:000075">
    <property type="entry name" value="Carboxypeptidase"/>
    <property type="match status" value="1"/>
</dbReference>
<comment type="subcellular location">
    <subcellularLocation>
        <location evidence="1">Secreted</location>
    </subcellularLocation>
</comment>
<keyword evidence="4 10" id="KW-0121">Carboxypeptidase</keyword>
<dbReference type="InterPro" id="IPR018202">
    <property type="entry name" value="Ser_caboxypep_ser_AS"/>
</dbReference>
<dbReference type="GO" id="GO:0005576">
    <property type="term" value="C:extracellular region"/>
    <property type="evidence" value="ECO:0007669"/>
    <property type="project" value="UniProtKB-SubCell"/>
</dbReference>
<keyword evidence="6 10" id="KW-0732">Signal</keyword>
<dbReference type="InterPro" id="IPR001563">
    <property type="entry name" value="Peptidase_S10"/>
</dbReference>
<gene>
    <name evidence="11" type="ORF">PHAECO_LOCUS7364</name>
</gene>
<reference evidence="11" key="1">
    <citation type="submission" date="2022-01" db="EMBL/GenBank/DDBJ databases">
        <authorList>
            <person name="King R."/>
        </authorList>
    </citation>
    <scope>NUCLEOTIDE SEQUENCE</scope>
</reference>
<evidence type="ECO:0000256" key="3">
    <source>
        <dbReference type="ARBA" id="ARBA00022525"/>
    </source>
</evidence>
<evidence type="ECO:0000256" key="2">
    <source>
        <dbReference type="ARBA" id="ARBA00009431"/>
    </source>
</evidence>
<name>A0A9P0DKR8_PHACE</name>
<dbReference type="SUPFAM" id="SSF53474">
    <property type="entry name" value="alpha/beta-Hydrolases"/>
    <property type="match status" value="1"/>
</dbReference>
<dbReference type="OrthoDB" id="443318at2759"/>
<dbReference type="EC" id="3.4.16.-" evidence="10"/>
<dbReference type="PROSITE" id="PS00131">
    <property type="entry name" value="CARBOXYPEPT_SER_SER"/>
    <property type="match status" value="1"/>
</dbReference>
<evidence type="ECO:0000313" key="12">
    <source>
        <dbReference type="Proteomes" id="UP001153737"/>
    </source>
</evidence>
<dbReference type="PRINTS" id="PR00724">
    <property type="entry name" value="CRBOXYPTASEC"/>
</dbReference>